<dbReference type="EMBL" id="CADEPI010000071">
    <property type="protein sequence ID" value="CAB3372325.1"/>
    <property type="molecule type" value="Genomic_DNA"/>
</dbReference>
<dbReference type="SUPFAM" id="SSF49265">
    <property type="entry name" value="Fibronectin type III"/>
    <property type="match status" value="1"/>
</dbReference>
<keyword evidence="10" id="KW-1185">Reference proteome</keyword>
<dbReference type="OrthoDB" id="529273at2759"/>
<evidence type="ECO:0000259" key="8">
    <source>
        <dbReference type="Pfam" id="PF04577"/>
    </source>
</evidence>
<comment type="subcellular location">
    <subcellularLocation>
        <location evidence="7">Endomembrane system</location>
        <topology evidence="7">Single-pass membrane protein</topology>
    </subcellularLocation>
</comment>
<dbReference type="PANTHER" id="PTHR20961">
    <property type="entry name" value="GLYCOSYLTRANSFERASE"/>
    <property type="match status" value="1"/>
</dbReference>
<dbReference type="GO" id="GO:0035269">
    <property type="term" value="P:protein O-linked glycosylation via mannose"/>
    <property type="evidence" value="ECO:0007669"/>
    <property type="project" value="TreeGrafter"/>
</dbReference>
<keyword evidence="2" id="KW-0808">Transferase</keyword>
<evidence type="ECO:0000256" key="1">
    <source>
        <dbReference type="ARBA" id="ARBA00022676"/>
    </source>
</evidence>
<keyword evidence="1" id="KW-0328">Glycosyltransferase</keyword>
<reference evidence="9 10" key="1">
    <citation type="submission" date="2020-04" db="EMBL/GenBank/DDBJ databases">
        <authorList>
            <person name="Alioto T."/>
            <person name="Alioto T."/>
            <person name="Gomez Garrido J."/>
        </authorList>
    </citation>
    <scope>NUCLEOTIDE SEQUENCE [LARGE SCALE GENOMIC DNA]</scope>
</reference>
<dbReference type="AlphaFoldDB" id="A0A8S1CPD6"/>
<dbReference type="PANTHER" id="PTHR20961:SF38">
    <property type="entry name" value="PROTEIN O-LINKED-MANNOSE BETA-1,4-N-ACETYLGLUCOSAMINYLTRANSFERASE 2"/>
    <property type="match status" value="1"/>
</dbReference>
<evidence type="ECO:0000256" key="5">
    <source>
        <dbReference type="ARBA" id="ARBA00023136"/>
    </source>
</evidence>
<feature type="domain" description="Glycosyltransferase 61 catalytic" evidence="8">
    <location>
        <begin position="249"/>
        <end position="360"/>
    </location>
</feature>
<evidence type="ECO:0000313" key="9">
    <source>
        <dbReference type="EMBL" id="CAB3372325.1"/>
    </source>
</evidence>
<sequence length="570" mass="64390">MQFVTSLFIFLVPTASLLILQYLPQLLSMLSSKSKGSPSPKRNVNLEPVSSFSSSIWCSECNRGAKCCQIENLYYFPKDKTFGFVLTENSIVHGISSGAEFGNLLANSVINHTELFLPLVVFANNDPIIKTVKSSLKGHEIFLLRRFKPDNLMHALHDDILPLFSRMETICKGEFSSCSKNFVLSFTDDYSDFNLDWYNLLFKQSIFNLTELREPVLISKAHVGLPGDTTVFQYGFGQPQGPLNLGPNSVGIYQRFAEYVKKQLDLNEQEKIDGVQRIVLISRKETRRILNEEEVMNFIRNSFHNTMGLTQELIYKIMDLSVERTPEAVVSTLTSADFILGMHGAATFLAGVFSRPNSTILELFPYGINPKVVSPLRALAETPGFWFKYNSWENKDVRSSVPPADDAPPLHGGLGSLSEEERKFAEKQVPVPAVQCCHNATYLYRMFQDTTVGPSIQYSILKSIEFLKRGTNLNWTHKFTVPGAVRDLVCLSEAESTKMFWKAPLNVKSVSQYNILKYEISAKSSNSDDDLFEATETNVFSDFENHQFTEVWVRACNQHECGKDTYVICT</sequence>
<dbReference type="GO" id="GO:0005783">
    <property type="term" value="C:endoplasmic reticulum"/>
    <property type="evidence" value="ECO:0007669"/>
    <property type="project" value="TreeGrafter"/>
</dbReference>
<dbReference type="Pfam" id="PF04577">
    <property type="entry name" value="Glyco_transf_61"/>
    <property type="match status" value="1"/>
</dbReference>
<dbReference type="InterPro" id="IPR036116">
    <property type="entry name" value="FN3_sf"/>
</dbReference>
<comment type="caution">
    <text evidence="9">The sequence shown here is derived from an EMBL/GenBank/DDBJ whole genome shotgun (WGS) entry which is preliminary data.</text>
</comment>
<evidence type="ECO:0000256" key="3">
    <source>
        <dbReference type="ARBA" id="ARBA00022692"/>
    </source>
</evidence>
<keyword evidence="4" id="KW-1133">Transmembrane helix</keyword>
<proteinExistence type="predicted"/>
<evidence type="ECO:0000256" key="4">
    <source>
        <dbReference type="ARBA" id="ARBA00022989"/>
    </source>
</evidence>
<dbReference type="InterPro" id="IPR007657">
    <property type="entry name" value="Glycosyltransferase_61"/>
</dbReference>
<evidence type="ECO:0000313" key="10">
    <source>
        <dbReference type="Proteomes" id="UP000494165"/>
    </source>
</evidence>
<evidence type="ECO:0000256" key="2">
    <source>
        <dbReference type="ARBA" id="ARBA00022679"/>
    </source>
</evidence>
<dbReference type="GO" id="GO:0097363">
    <property type="term" value="F:protein O-acetylglucosaminyltransferase activity"/>
    <property type="evidence" value="ECO:0007669"/>
    <property type="project" value="TreeGrafter"/>
</dbReference>
<organism evidence="9 10">
    <name type="scientific">Cloeon dipterum</name>
    <dbReference type="NCBI Taxonomy" id="197152"/>
    <lineage>
        <taxon>Eukaryota</taxon>
        <taxon>Metazoa</taxon>
        <taxon>Ecdysozoa</taxon>
        <taxon>Arthropoda</taxon>
        <taxon>Hexapoda</taxon>
        <taxon>Insecta</taxon>
        <taxon>Pterygota</taxon>
        <taxon>Palaeoptera</taxon>
        <taxon>Ephemeroptera</taxon>
        <taxon>Pisciforma</taxon>
        <taxon>Baetidae</taxon>
        <taxon>Cloeon</taxon>
    </lineage>
</organism>
<keyword evidence="6" id="KW-0325">Glycoprotein</keyword>
<keyword evidence="3" id="KW-0812">Transmembrane</keyword>
<dbReference type="InterPro" id="IPR049625">
    <property type="entry name" value="Glyco_transf_61_cat"/>
</dbReference>
<gene>
    <name evidence="9" type="ORF">CLODIP_2_CD13271</name>
</gene>
<keyword evidence="5" id="KW-0472">Membrane</keyword>
<dbReference type="Proteomes" id="UP000494165">
    <property type="component" value="Unassembled WGS sequence"/>
</dbReference>
<protein>
    <recommendedName>
        <fullName evidence="8">Glycosyltransferase 61 catalytic domain-containing protein</fullName>
    </recommendedName>
</protein>
<name>A0A8S1CPD6_9INSE</name>
<evidence type="ECO:0000256" key="7">
    <source>
        <dbReference type="ARBA" id="ARBA00037847"/>
    </source>
</evidence>
<evidence type="ECO:0000256" key="6">
    <source>
        <dbReference type="ARBA" id="ARBA00023180"/>
    </source>
</evidence>
<accession>A0A8S1CPD6</accession>